<dbReference type="EMBL" id="AP024271">
    <property type="protein sequence ID" value="BCP67344.1"/>
    <property type="molecule type" value="Genomic_DNA"/>
</dbReference>
<dbReference type="Proteomes" id="UP000596099">
    <property type="component" value="Plasmid pHB5018b"/>
</dbReference>
<evidence type="ECO:0000313" key="4">
    <source>
        <dbReference type="Proteomes" id="UP000596099"/>
    </source>
</evidence>
<geneLocation type="plasmid" evidence="3 4">
    <name>pHB5018b</name>
</geneLocation>
<protein>
    <recommendedName>
        <fullName evidence="2">Arsenite oxidase subunit AioA/Iodate reductase subunit IdrA 3Fe-4S cluster domain-containing protein</fullName>
    </recommendedName>
</protein>
<dbReference type="SUPFAM" id="SSF53706">
    <property type="entry name" value="Formate dehydrogenase/DMSO reductase, domains 1-3"/>
    <property type="match status" value="1"/>
</dbReference>
<reference evidence="4" key="1">
    <citation type="submission" date="2021-01" db="EMBL/GenBank/DDBJ databases">
        <title>Complete Genome Sequence of Thermus thermophilus Strain HB5018, Isolated from Mine Onsen Hot Spring.</title>
        <authorList>
            <person name="Miyazaki K."/>
            <person name="Moriya T."/>
            <person name="Nemoto N."/>
            <person name="Oshima T."/>
            <person name="Yura K."/>
            <person name="Bessho Y."/>
        </authorList>
    </citation>
    <scope>NUCLEOTIDE SEQUENCE [LARGE SCALE GENOMIC DNA]</scope>
    <source>
        <strain evidence="4">HB5018</strain>
        <plasmid evidence="4">pHB5018b</plasmid>
    </source>
</reference>
<gene>
    <name evidence="3" type="ORF">TthHB5018_b22780</name>
</gene>
<organism evidence="3 4">
    <name type="scientific">Thermus thermophilus</name>
    <dbReference type="NCBI Taxonomy" id="274"/>
    <lineage>
        <taxon>Bacteria</taxon>
        <taxon>Thermotogati</taxon>
        <taxon>Deinococcota</taxon>
        <taxon>Deinococci</taxon>
        <taxon>Thermales</taxon>
        <taxon>Thermaceae</taxon>
        <taxon>Thermus</taxon>
    </lineage>
</organism>
<feature type="region of interest" description="Disordered" evidence="1">
    <location>
        <begin position="51"/>
        <end position="84"/>
    </location>
</feature>
<dbReference type="InterPro" id="IPR041632">
    <property type="entry name" value="AioA/IdrA_3Fe-4S"/>
</dbReference>
<dbReference type="AlphaFoldDB" id="A0A7R7YJ57"/>
<dbReference type="Pfam" id="PF18465">
    <property type="entry name" value="Rieske_3"/>
    <property type="match status" value="1"/>
</dbReference>
<evidence type="ECO:0000313" key="3">
    <source>
        <dbReference type="EMBL" id="BCP67344.1"/>
    </source>
</evidence>
<name>A0A7R7YJ57_THETH</name>
<sequence length="84" mass="9332">MALIPRRDRLPIPPKNAKVYNQVCQYCTVGCGYKVYVWPVGEEGGVKPEQNAFGLDLSTPQPPGRPELHGDHARRYRGQGRAAV</sequence>
<proteinExistence type="predicted"/>
<keyword evidence="3" id="KW-0614">Plasmid</keyword>
<accession>A0A7R7YJ57</accession>
<evidence type="ECO:0000259" key="2">
    <source>
        <dbReference type="Pfam" id="PF18465"/>
    </source>
</evidence>
<evidence type="ECO:0000256" key="1">
    <source>
        <dbReference type="SAM" id="MobiDB-lite"/>
    </source>
</evidence>
<dbReference type="Gene3D" id="2.60.40.4210">
    <property type="match status" value="1"/>
</dbReference>
<feature type="domain" description="Arsenite oxidase subunit AioA/Iodate reductase subunit IdrA 3Fe-4S cluster" evidence="2">
    <location>
        <begin position="24"/>
        <end position="64"/>
    </location>
</feature>
<dbReference type="GO" id="GO:0051536">
    <property type="term" value="F:iron-sulfur cluster binding"/>
    <property type="evidence" value="ECO:0007669"/>
    <property type="project" value="InterPro"/>
</dbReference>